<evidence type="ECO:0000313" key="4">
    <source>
        <dbReference type="Proteomes" id="UP000825933"/>
    </source>
</evidence>
<dbReference type="Proteomes" id="UP000825933">
    <property type="component" value="Unassembled WGS sequence"/>
</dbReference>
<protein>
    <submittedName>
        <fullName evidence="3">Pentapeptide repeat-containing protein</fullName>
    </submittedName>
</protein>
<keyword evidence="1" id="KW-0472">Membrane</keyword>
<dbReference type="SUPFAM" id="SSF51161">
    <property type="entry name" value="Trimeric LpxA-like enzymes"/>
    <property type="match status" value="1"/>
</dbReference>
<dbReference type="InterPro" id="IPR011004">
    <property type="entry name" value="Trimer_LpxA-like_sf"/>
</dbReference>
<comment type="caution">
    <text evidence="3">The sequence shown here is derived from an EMBL/GenBank/DDBJ whole genome shotgun (WGS) entry which is preliminary data.</text>
</comment>
<keyword evidence="1" id="KW-0812">Transmembrane</keyword>
<feature type="domain" description="Potassium channel" evidence="2">
    <location>
        <begin position="313"/>
        <end position="388"/>
    </location>
</feature>
<evidence type="ECO:0000259" key="2">
    <source>
        <dbReference type="Pfam" id="PF07885"/>
    </source>
</evidence>
<proteinExistence type="predicted"/>
<sequence length="391" mass="45077">MKACRYEYSDKFYKFKCNEESLHGSDYCILHTRFPEDENSHDYHVLLEEKNKKIKEKVENDDFNFWGAKLPELNFDGMNIEGDLTFRGATINRYASFRGTTIKGYANFDFSIIDGTVNFEGATIDEYVFFDGAKVKGYAFFMDVTINKDCHLRHAVIDGNCSFNNAFVDGDVSFSDGTIGKHLFFHDATIKMSICCDNTTINGNLSFYDATINREAYFNGATINGLVFFEGLNISKELNFKDTIFKNPNSQEKACRKAKQVYEELGDKSEAEEYYYREMVGKRLQKPYYKRYLELIIQYCFGYGVYPYRLVITWVLIVIPLAFIYWLGNGIQDANTIWSNLYFSVVTALTPGYSGYKPINSLFQILATGEAIFGAFMWGAFIVTFARKYLR</sequence>
<feature type="transmembrane region" description="Helical" evidence="1">
    <location>
        <begin position="362"/>
        <end position="386"/>
    </location>
</feature>
<dbReference type="RefSeq" id="WP_223790834.1">
    <property type="nucleotide sequence ID" value="NZ_JAIOUQ010000003.1"/>
</dbReference>
<feature type="transmembrane region" description="Helical" evidence="1">
    <location>
        <begin position="339"/>
        <end position="356"/>
    </location>
</feature>
<dbReference type="EMBL" id="JAIOUQ010000003">
    <property type="protein sequence ID" value="MBZ2165214.1"/>
    <property type="molecule type" value="Genomic_DNA"/>
</dbReference>
<dbReference type="SUPFAM" id="SSF81324">
    <property type="entry name" value="Voltage-gated potassium channels"/>
    <property type="match status" value="1"/>
</dbReference>
<keyword evidence="1" id="KW-1133">Transmembrane helix</keyword>
<gene>
    <name evidence="3" type="ORF">K8N75_04040</name>
</gene>
<dbReference type="Pfam" id="PF13576">
    <property type="entry name" value="Pentapeptide_3"/>
    <property type="match status" value="2"/>
</dbReference>
<organism evidence="3 4">
    <name type="scientific">Methanobacterium spitsbergense</name>
    <dbReference type="NCBI Taxonomy" id="2874285"/>
    <lineage>
        <taxon>Archaea</taxon>
        <taxon>Methanobacteriati</taxon>
        <taxon>Methanobacteriota</taxon>
        <taxon>Methanomada group</taxon>
        <taxon>Methanobacteria</taxon>
        <taxon>Methanobacteriales</taxon>
        <taxon>Methanobacteriaceae</taxon>
        <taxon>Methanobacterium</taxon>
    </lineage>
</organism>
<evidence type="ECO:0000313" key="3">
    <source>
        <dbReference type="EMBL" id="MBZ2165214.1"/>
    </source>
</evidence>
<keyword evidence="4" id="KW-1185">Reference proteome</keyword>
<accession>A0A8T5UNI3</accession>
<feature type="transmembrane region" description="Helical" evidence="1">
    <location>
        <begin position="306"/>
        <end position="327"/>
    </location>
</feature>
<dbReference type="Gene3D" id="1.10.287.70">
    <property type="match status" value="1"/>
</dbReference>
<evidence type="ECO:0000256" key="1">
    <source>
        <dbReference type="SAM" id="Phobius"/>
    </source>
</evidence>
<reference evidence="4" key="1">
    <citation type="journal article" date="2022" name="Microbiol. Resour. Announc.">
        <title>Draft Genome Sequence of a Methanogenic Archaeon from West Spitsbergen Permafrost.</title>
        <authorList>
            <person name="Trubitsyn V."/>
            <person name="Rivkina E."/>
            <person name="Shcherbakova V."/>
        </authorList>
    </citation>
    <scope>NUCLEOTIDE SEQUENCE [LARGE SCALE GENOMIC DNA]</scope>
    <source>
        <strain evidence="4">VT</strain>
    </source>
</reference>
<dbReference type="InterPro" id="IPR001646">
    <property type="entry name" value="5peptide_repeat"/>
</dbReference>
<dbReference type="AlphaFoldDB" id="A0A8T5UNI3"/>
<dbReference type="Pfam" id="PF07885">
    <property type="entry name" value="Ion_trans_2"/>
    <property type="match status" value="1"/>
</dbReference>
<name>A0A8T5UNI3_9EURY</name>
<dbReference type="InterPro" id="IPR013099">
    <property type="entry name" value="K_chnl_dom"/>
</dbReference>
<dbReference type="Gene3D" id="2.160.20.80">
    <property type="entry name" value="E3 ubiquitin-protein ligase SopA"/>
    <property type="match status" value="1"/>
</dbReference>